<reference evidence="11" key="1">
    <citation type="submission" date="2020-05" db="EMBL/GenBank/DDBJ databases">
        <title>WGS assembly of Panicum virgatum.</title>
        <authorList>
            <person name="Lovell J.T."/>
            <person name="Jenkins J."/>
            <person name="Shu S."/>
            <person name="Juenger T.E."/>
            <person name="Schmutz J."/>
        </authorList>
    </citation>
    <scope>NUCLEOTIDE SEQUENCE</scope>
    <source>
        <strain evidence="11">AP13</strain>
    </source>
</reference>
<accession>A0A8T0SYV2</accession>
<keyword evidence="3 10" id="KW-0121">Carboxypeptidase</keyword>
<dbReference type="Proteomes" id="UP000823388">
    <property type="component" value="Chromosome 4N"/>
</dbReference>
<dbReference type="InterPro" id="IPR018202">
    <property type="entry name" value="Ser_caboxypep_ser_AS"/>
</dbReference>
<evidence type="ECO:0000256" key="6">
    <source>
        <dbReference type="ARBA" id="ARBA00023145"/>
    </source>
</evidence>
<dbReference type="Gene3D" id="6.10.250.940">
    <property type="match status" value="1"/>
</dbReference>
<organism evidence="11 12">
    <name type="scientific">Panicum virgatum</name>
    <name type="common">Blackwell switchgrass</name>
    <dbReference type="NCBI Taxonomy" id="38727"/>
    <lineage>
        <taxon>Eukaryota</taxon>
        <taxon>Viridiplantae</taxon>
        <taxon>Streptophyta</taxon>
        <taxon>Embryophyta</taxon>
        <taxon>Tracheophyta</taxon>
        <taxon>Spermatophyta</taxon>
        <taxon>Magnoliopsida</taxon>
        <taxon>Liliopsida</taxon>
        <taxon>Poales</taxon>
        <taxon>Poaceae</taxon>
        <taxon>PACMAD clade</taxon>
        <taxon>Panicoideae</taxon>
        <taxon>Panicodae</taxon>
        <taxon>Paniceae</taxon>
        <taxon>Panicinae</taxon>
        <taxon>Panicum</taxon>
        <taxon>Panicum sect. Hiantes</taxon>
    </lineage>
</organism>
<comment type="catalytic activity">
    <reaction evidence="1">
        <text>Preferential release of a C-terminal arginine or lysine residue.</text>
        <dbReference type="EC" id="3.4.16.6"/>
    </reaction>
</comment>
<dbReference type="PANTHER" id="PTHR11802:SF32">
    <property type="entry name" value="SERINE CARBOXYPEPTIDASE-LIKE 29"/>
    <property type="match status" value="1"/>
</dbReference>
<proteinExistence type="inferred from homology"/>
<keyword evidence="5 10" id="KW-0378">Hydrolase</keyword>
<keyword evidence="8" id="KW-0325">Glycoprotein</keyword>
<gene>
    <name evidence="11" type="ORF">PVAP13_4NG135849</name>
</gene>
<protein>
    <recommendedName>
        <fullName evidence="10">Carboxypeptidase</fullName>
        <ecNumber evidence="10">3.4.16.-</ecNumber>
    </recommendedName>
</protein>
<dbReference type="PRINTS" id="PR00724">
    <property type="entry name" value="CRBOXYPTASEC"/>
</dbReference>
<dbReference type="PROSITE" id="PS00131">
    <property type="entry name" value="CARBOXYPEPT_SER_SER"/>
    <property type="match status" value="1"/>
</dbReference>
<feature type="signal peptide" evidence="10">
    <location>
        <begin position="1"/>
        <end position="25"/>
    </location>
</feature>
<evidence type="ECO:0000256" key="10">
    <source>
        <dbReference type="RuleBase" id="RU361156"/>
    </source>
</evidence>
<evidence type="ECO:0000313" key="12">
    <source>
        <dbReference type="Proteomes" id="UP000823388"/>
    </source>
</evidence>
<evidence type="ECO:0000256" key="1">
    <source>
        <dbReference type="ARBA" id="ARBA00001003"/>
    </source>
</evidence>
<keyword evidence="6" id="KW-0865">Zymogen</keyword>
<keyword evidence="12" id="KW-1185">Reference proteome</keyword>
<comment type="similarity">
    <text evidence="2 10">Belongs to the peptidase S10 family.</text>
</comment>
<dbReference type="InterPro" id="IPR033124">
    <property type="entry name" value="Ser_caboxypep_his_AS"/>
</dbReference>
<dbReference type="EC" id="3.4.16.-" evidence="10"/>
<comment type="caution">
    <text evidence="11">The sequence shown here is derived from an EMBL/GenBank/DDBJ whole genome shotgun (WGS) entry which is preliminary data.</text>
</comment>
<evidence type="ECO:0000256" key="5">
    <source>
        <dbReference type="ARBA" id="ARBA00022801"/>
    </source>
</evidence>
<dbReference type="PANTHER" id="PTHR11802">
    <property type="entry name" value="SERINE PROTEASE FAMILY S10 SERINE CARBOXYPEPTIDASE"/>
    <property type="match status" value="1"/>
</dbReference>
<dbReference type="GO" id="GO:0005773">
    <property type="term" value="C:vacuole"/>
    <property type="evidence" value="ECO:0007669"/>
    <property type="project" value="TreeGrafter"/>
</dbReference>
<dbReference type="Pfam" id="PF00450">
    <property type="entry name" value="Peptidase_S10"/>
    <property type="match status" value="2"/>
</dbReference>
<keyword evidence="10" id="KW-0732">Signal</keyword>
<evidence type="ECO:0000256" key="3">
    <source>
        <dbReference type="ARBA" id="ARBA00022645"/>
    </source>
</evidence>
<feature type="chain" id="PRO_5035965946" description="Carboxypeptidase" evidence="10">
    <location>
        <begin position="26"/>
        <end position="387"/>
    </location>
</feature>
<dbReference type="Gene3D" id="3.40.50.1820">
    <property type="entry name" value="alpha/beta hydrolase"/>
    <property type="match status" value="1"/>
</dbReference>
<evidence type="ECO:0000256" key="9">
    <source>
        <dbReference type="ARBA" id="ARBA00064289"/>
    </source>
</evidence>
<keyword evidence="7" id="KW-1015">Disulfide bond</keyword>
<dbReference type="PROSITE" id="PS00560">
    <property type="entry name" value="CARBOXYPEPT_SER_HIS"/>
    <property type="match status" value="1"/>
</dbReference>
<dbReference type="AlphaFoldDB" id="A0A8T0SYV2"/>
<evidence type="ECO:0000256" key="2">
    <source>
        <dbReference type="ARBA" id="ARBA00009431"/>
    </source>
</evidence>
<dbReference type="EMBL" id="CM029044">
    <property type="protein sequence ID" value="KAG2604692.1"/>
    <property type="molecule type" value="Genomic_DNA"/>
</dbReference>
<evidence type="ECO:0000256" key="4">
    <source>
        <dbReference type="ARBA" id="ARBA00022670"/>
    </source>
</evidence>
<dbReference type="Gene3D" id="3.40.50.11320">
    <property type="match status" value="1"/>
</dbReference>
<sequence length="387" mass="42447">MASRSAGTVGLLLLAAVAIAGSAAAGAGEGKWREEQERDRVPRVPGQGFNTSFAHYAGYVAVSEPRGAALFYWFFEAEKDPGSKPLVLWLNGGPGCSSIAYGLGEEVGPFHVNADGKGVHMNPYSWNKVANLLFVDSPVGVGYSYSNTSDDILRNGDARTAKDSLAFLLKWLERFPQYKGREFYLTGESYAGHYVPQLAQAIKRYHEATGDKSINLKGYMSVGKMGEQYDPCTEKHSTIYFNLAEVQKALHVNPMIGKSKWETCSEVVNTHWGGCERSVLHIYHELIQYGLRIWVFSGDTDAVIPVTSTRYSIDALKLPTVTPWHAWYDDGGEVGGWTQGYKGLTFVTVRGAGHEVPLHRPKQALTLIKSFLAGSPMPVQSSAHSDM</sequence>
<dbReference type="GO" id="GO:0004185">
    <property type="term" value="F:serine-type carboxypeptidase activity"/>
    <property type="evidence" value="ECO:0007669"/>
    <property type="project" value="UniProtKB-UniRule"/>
</dbReference>
<evidence type="ECO:0000313" key="11">
    <source>
        <dbReference type="EMBL" id="KAG2604692.1"/>
    </source>
</evidence>
<dbReference type="SUPFAM" id="SSF53474">
    <property type="entry name" value="alpha/beta-Hydrolases"/>
    <property type="match status" value="1"/>
</dbReference>
<dbReference type="InterPro" id="IPR001563">
    <property type="entry name" value="Peptidase_S10"/>
</dbReference>
<name>A0A8T0SYV2_PANVG</name>
<dbReference type="GO" id="GO:0006508">
    <property type="term" value="P:proteolysis"/>
    <property type="evidence" value="ECO:0007669"/>
    <property type="project" value="UniProtKB-KW"/>
</dbReference>
<keyword evidence="4 10" id="KW-0645">Protease</keyword>
<evidence type="ECO:0000256" key="8">
    <source>
        <dbReference type="ARBA" id="ARBA00023180"/>
    </source>
</evidence>
<comment type="subunit">
    <text evidence="9">Carboxypeptidase II is a dimer, where each monomer is composed of two chains linked by a disulfide bond.</text>
</comment>
<dbReference type="InterPro" id="IPR029058">
    <property type="entry name" value="AB_hydrolase_fold"/>
</dbReference>
<dbReference type="FunFam" id="3.40.50.11320:FF:000003">
    <property type="entry name" value="Carboxypeptidase"/>
    <property type="match status" value="1"/>
</dbReference>
<evidence type="ECO:0000256" key="7">
    <source>
        <dbReference type="ARBA" id="ARBA00023157"/>
    </source>
</evidence>